<evidence type="ECO:0000259" key="1">
    <source>
        <dbReference type="Pfam" id="PF12705"/>
    </source>
</evidence>
<dbReference type="InterPro" id="IPR011604">
    <property type="entry name" value="PDDEXK-like_dom_sf"/>
</dbReference>
<dbReference type="InterPro" id="IPR038726">
    <property type="entry name" value="PDDEXK_AddAB-type"/>
</dbReference>
<dbReference type="AlphaFoldDB" id="A0A1H6FKY9"/>
<dbReference type="RefSeq" id="WP_139305363.1">
    <property type="nucleotide sequence ID" value="NZ_FNWL01000001.1"/>
</dbReference>
<evidence type="ECO:0000313" key="2">
    <source>
        <dbReference type="EMBL" id="SEH11529.1"/>
    </source>
</evidence>
<dbReference type="Pfam" id="PF12705">
    <property type="entry name" value="PDDEXK_1"/>
    <property type="match status" value="1"/>
</dbReference>
<accession>A0A1H6FKY9</accession>
<name>A0A1H6FKY9_9EURY</name>
<keyword evidence="2" id="KW-0378">Hydrolase</keyword>
<sequence>MTFPDLNELLKSEFTDDDVSAATISLVDQIQSTSFDRWYRAQEFASNIQNGQPYFNGPSPVPDPIRHSPSQLLQCTRKIHYRQHNAPKETADPLGIFWVGEHVETDLILPYFQAVADDDVYVQNGIWVDFTVESRTGKLRLKGETDPVFVDAEGKPVLLTEIKTKDSIEHLDSPNDHHLAQAHAYMCGLTQKFDRRITDALLVYVDRSTLDLKSFHTKFDDKFWKDTVLDWAAAHTEYQMDEELPPADPEYEWECRFCSYRVRCGRGNTSHQDHGSSGLLIGYDGYPREAVIEYLEENPDQFLTPSIARKYPDLAEEYGVMNWYCDGCSSDVGWDEVDPNGDPLCPNCADKGEISSLSLSGRGR</sequence>
<keyword evidence="2" id="KW-0540">Nuclease</keyword>
<protein>
    <submittedName>
        <fullName evidence="2">CRISPR/Cas system-associated exonuclease Cas4, RecB family</fullName>
    </submittedName>
</protein>
<organism evidence="2 3">
    <name type="scientific">Natronorubrum sediminis</name>
    <dbReference type="NCBI Taxonomy" id="640943"/>
    <lineage>
        <taxon>Archaea</taxon>
        <taxon>Methanobacteriati</taxon>
        <taxon>Methanobacteriota</taxon>
        <taxon>Stenosarchaea group</taxon>
        <taxon>Halobacteria</taxon>
        <taxon>Halobacteriales</taxon>
        <taxon>Natrialbaceae</taxon>
        <taxon>Natronorubrum</taxon>
    </lineage>
</organism>
<gene>
    <name evidence="2" type="ORF">SAMN04487967_0393</name>
</gene>
<feature type="domain" description="PD-(D/E)XK endonuclease-like" evidence="1">
    <location>
        <begin position="125"/>
        <end position="264"/>
    </location>
</feature>
<dbReference type="EMBL" id="FNWL01000001">
    <property type="protein sequence ID" value="SEH11529.1"/>
    <property type="molecule type" value="Genomic_DNA"/>
</dbReference>
<proteinExistence type="predicted"/>
<keyword evidence="2" id="KW-0269">Exonuclease</keyword>
<dbReference type="OrthoDB" id="203655at2157"/>
<keyword evidence="3" id="KW-1185">Reference proteome</keyword>
<reference evidence="3" key="1">
    <citation type="submission" date="2016-10" db="EMBL/GenBank/DDBJ databases">
        <authorList>
            <person name="Varghese N."/>
            <person name="Submissions S."/>
        </authorList>
    </citation>
    <scope>NUCLEOTIDE SEQUENCE [LARGE SCALE GENOMIC DNA]</scope>
    <source>
        <strain evidence="3">CGMCC 1.8981</strain>
    </source>
</reference>
<dbReference type="GO" id="GO:0004527">
    <property type="term" value="F:exonuclease activity"/>
    <property type="evidence" value="ECO:0007669"/>
    <property type="project" value="UniProtKB-KW"/>
</dbReference>
<dbReference type="Gene3D" id="3.90.320.10">
    <property type="match status" value="1"/>
</dbReference>
<dbReference type="Proteomes" id="UP000199112">
    <property type="component" value="Unassembled WGS sequence"/>
</dbReference>
<evidence type="ECO:0000313" key="3">
    <source>
        <dbReference type="Proteomes" id="UP000199112"/>
    </source>
</evidence>